<evidence type="ECO:0000313" key="3">
    <source>
        <dbReference type="Proteomes" id="UP000784294"/>
    </source>
</evidence>
<protein>
    <submittedName>
        <fullName evidence="2">Uncharacterized protein</fullName>
    </submittedName>
</protein>
<dbReference type="AlphaFoldDB" id="A0A3S5BJE8"/>
<dbReference type="Proteomes" id="UP000784294">
    <property type="component" value="Unassembled WGS sequence"/>
</dbReference>
<evidence type="ECO:0000313" key="2">
    <source>
        <dbReference type="EMBL" id="VEL26477.1"/>
    </source>
</evidence>
<feature type="compositionally biased region" description="Polar residues" evidence="1">
    <location>
        <begin position="1"/>
        <end position="17"/>
    </location>
</feature>
<sequence length="203" mass="22462">MNLHQNTTGRPSSSSPDENVGKRENNIAFCNGNFQSNPADGREFESNTNHQEWNSDRYQRTDGHQGTSSMGKSSKGTETTRGFRELTSDSCTPSPRDYYLKHRGVQTQSNNRISQSCSAAQFIDTDGQNQIPNTQGLKAALDQEASDVSQSVISTSEPLRLTVELNAIHMKRKDLTVRMLALQVSLRPSLTRISGQRNNGVNS</sequence>
<feature type="compositionally biased region" description="Low complexity" evidence="1">
    <location>
        <begin position="66"/>
        <end position="80"/>
    </location>
</feature>
<comment type="caution">
    <text evidence="2">The sequence shown here is derived from an EMBL/GenBank/DDBJ whole genome shotgun (WGS) entry which is preliminary data.</text>
</comment>
<accession>A0A3S5BJE8</accession>
<proteinExistence type="predicted"/>
<organism evidence="2 3">
    <name type="scientific">Protopolystoma xenopodis</name>
    <dbReference type="NCBI Taxonomy" id="117903"/>
    <lineage>
        <taxon>Eukaryota</taxon>
        <taxon>Metazoa</taxon>
        <taxon>Spiralia</taxon>
        <taxon>Lophotrochozoa</taxon>
        <taxon>Platyhelminthes</taxon>
        <taxon>Monogenea</taxon>
        <taxon>Polyopisthocotylea</taxon>
        <taxon>Polystomatidea</taxon>
        <taxon>Polystomatidae</taxon>
        <taxon>Protopolystoma</taxon>
    </lineage>
</organism>
<keyword evidence="3" id="KW-1185">Reference proteome</keyword>
<evidence type="ECO:0000256" key="1">
    <source>
        <dbReference type="SAM" id="MobiDB-lite"/>
    </source>
</evidence>
<gene>
    <name evidence="2" type="ORF">PXEA_LOCUS19917</name>
</gene>
<dbReference type="EMBL" id="CAAALY010080552">
    <property type="protein sequence ID" value="VEL26477.1"/>
    <property type="molecule type" value="Genomic_DNA"/>
</dbReference>
<reference evidence="2" key="1">
    <citation type="submission" date="2018-11" db="EMBL/GenBank/DDBJ databases">
        <authorList>
            <consortium name="Pathogen Informatics"/>
        </authorList>
    </citation>
    <scope>NUCLEOTIDE SEQUENCE</scope>
</reference>
<feature type="compositionally biased region" description="Basic and acidic residues" evidence="1">
    <location>
        <begin position="53"/>
        <end position="63"/>
    </location>
</feature>
<feature type="region of interest" description="Disordered" evidence="1">
    <location>
        <begin position="1"/>
        <end position="92"/>
    </location>
</feature>
<name>A0A3S5BJE8_9PLAT</name>